<gene>
    <name evidence="1" type="ordered locus">BFO_1021</name>
</gene>
<dbReference type="Proteomes" id="UP000005436">
    <property type="component" value="Chromosome"/>
</dbReference>
<dbReference type="HOGENOM" id="CLU_2248782_0_0_10"/>
<sequence>MKKKILSTIFVIVIAAVAVTNIVKNKNSHHTEEVIKDLTLENVEALAQITEGEGGGDNCCCVMHLPCFDNNGNTTGRYSACSYQGPGCNKSWHSHSCSSCSSLL</sequence>
<keyword evidence="2" id="KW-1185">Reference proteome</keyword>
<name>G8UQM3_TANFA</name>
<dbReference type="GeneID" id="34760204"/>
<reference evidence="2" key="1">
    <citation type="submission" date="2011-12" db="EMBL/GenBank/DDBJ databases">
        <title>Complete sequence of Tannerella forsythia ATCC 43037.</title>
        <authorList>
            <person name="Dewhirst F."/>
            <person name="Tanner A."/>
            <person name="Izard J."/>
            <person name="Brinkac L."/>
            <person name="Durkin A.S."/>
            <person name="Hostetler J."/>
            <person name="Shetty J."/>
            <person name="Torralba M."/>
            <person name="Gill S."/>
            <person name="Nelson K."/>
        </authorList>
    </citation>
    <scope>NUCLEOTIDE SEQUENCE [LARGE SCALE GENOMIC DNA]</scope>
    <source>
        <strain evidence="2">ATCC 43037 / JCM 10827 / CCUG 33226 / KCTC 5666 / FDC 338</strain>
    </source>
</reference>
<evidence type="ECO:0008006" key="3">
    <source>
        <dbReference type="Google" id="ProtNLM"/>
    </source>
</evidence>
<dbReference type="STRING" id="203275.BFO_1021"/>
<evidence type="ECO:0000313" key="2">
    <source>
        <dbReference type="Proteomes" id="UP000005436"/>
    </source>
</evidence>
<protein>
    <recommendedName>
        <fullName evidence="3">NVEALA protein</fullName>
    </recommendedName>
</protein>
<organism evidence="1 2">
    <name type="scientific">Tannerella forsythia (strain ATCC 43037 / JCM 10827 / CCUG 21028 A / KCTC 5666 / FDC 338)</name>
    <name type="common">Bacteroides forsythus</name>
    <dbReference type="NCBI Taxonomy" id="203275"/>
    <lineage>
        <taxon>Bacteria</taxon>
        <taxon>Pseudomonadati</taxon>
        <taxon>Bacteroidota</taxon>
        <taxon>Bacteroidia</taxon>
        <taxon>Bacteroidales</taxon>
        <taxon>Tannerellaceae</taxon>
        <taxon>Tannerella</taxon>
    </lineage>
</organism>
<accession>G8UQM3</accession>
<proteinExistence type="predicted"/>
<dbReference type="RefSeq" id="WP_014224439.1">
    <property type="nucleotide sequence ID" value="NC_016610.1"/>
</dbReference>
<evidence type="ECO:0000313" key="1">
    <source>
        <dbReference type="EMBL" id="AEW20355.1"/>
    </source>
</evidence>
<dbReference type="AlphaFoldDB" id="G8UQM3"/>
<dbReference type="KEGG" id="tfo:BFO_1021"/>
<dbReference type="EMBL" id="CP003191">
    <property type="protein sequence ID" value="AEW20355.1"/>
    <property type="molecule type" value="Genomic_DNA"/>
</dbReference>